<reference evidence="3" key="1">
    <citation type="submission" date="2022-10" db="EMBL/GenBank/DDBJ databases">
        <title>The complete genomes of actinobacterial strains from the NBC collection.</title>
        <authorList>
            <person name="Joergensen T.S."/>
            <person name="Alvarez Arevalo M."/>
            <person name="Sterndorff E.B."/>
            <person name="Faurdal D."/>
            <person name="Vuksanovic O."/>
            <person name="Mourched A.-S."/>
            <person name="Charusanti P."/>
            <person name="Shaw S."/>
            <person name="Blin K."/>
            <person name="Weber T."/>
        </authorList>
    </citation>
    <scope>NUCLEOTIDE SEQUENCE</scope>
    <source>
        <strain evidence="3">NBC_00060</strain>
    </source>
</reference>
<dbReference type="Gene3D" id="3.30.370.10">
    <property type="entry name" value="Barstar-like"/>
    <property type="match status" value="1"/>
</dbReference>
<dbReference type="CDD" id="cd05141">
    <property type="entry name" value="Barstar_evA4336-like"/>
    <property type="match status" value="1"/>
</dbReference>
<dbReference type="InterPro" id="IPR000468">
    <property type="entry name" value="Barstar"/>
</dbReference>
<comment type="similarity">
    <text evidence="1">Belongs to the barstar family.</text>
</comment>
<dbReference type="AlphaFoldDB" id="A0AAU2H5P6"/>
<dbReference type="SUPFAM" id="SSF52038">
    <property type="entry name" value="Barstar-related"/>
    <property type="match status" value="1"/>
</dbReference>
<evidence type="ECO:0000313" key="3">
    <source>
        <dbReference type="EMBL" id="WTU43546.1"/>
    </source>
</evidence>
<evidence type="ECO:0000259" key="2">
    <source>
        <dbReference type="Pfam" id="PF01337"/>
    </source>
</evidence>
<feature type="domain" description="Barstar (barnase inhibitor)" evidence="2">
    <location>
        <begin position="15"/>
        <end position="107"/>
    </location>
</feature>
<name>A0AAU2H5P6_9ACTN</name>
<gene>
    <name evidence="3" type="ORF">OHV25_30200</name>
</gene>
<dbReference type="InterPro" id="IPR035905">
    <property type="entry name" value="Barstar-like_sf"/>
</dbReference>
<evidence type="ECO:0000256" key="1">
    <source>
        <dbReference type="ARBA" id="ARBA00006845"/>
    </source>
</evidence>
<proteinExistence type="inferred from homology"/>
<dbReference type="Pfam" id="PF01337">
    <property type="entry name" value="Barstar"/>
    <property type="match status" value="1"/>
</dbReference>
<dbReference type="EMBL" id="CP108253">
    <property type="protein sequence ID" value="WTU43546.1"/>
    <property type="molecule type" value="Genomic_DNA"/>
</dbReference>
<accession>A0AAU2H5P6</accession>
<protein>
    <submittedName>
        <fullName evidence="3">Barstar family protein</fullName>
    </submittedName>
</protein>
<organism evidence="3">
    <name type="scientific">Streptomyces sp. NBC_00060</name>
    <dbReference type="NCBI Taxonomy" id="2975636"/>
    <lineage>
        <taxon>Bacteria</taxon>
        <taxon>Bacillati</taxon>
        <taxon>Actinomycetota</taxon>
        <taxon>Actinomycetes</taxon>
        <taxon>Kitasatosporales</taxon>
        <taxon>Streptomycetaceae</taxon>
        <taxon>Streptomyces</taxon>
    </lineage>
</organism>
<sequence>MTADPFDAVRATGWQVDVLDLAGVTDKAGFMDRCARALRLPEWFGRNWDALADCLGDPDWGPADPGRLLVVRRWQGYAAARPDEWETARDVLDEAAVSGDGGTLAVVLALGAFV</sequence>